<dbReference type="SUPFAM" id="SSF159238">
    <property type="entry name" value="SO1590-like"/>
    <property type="match status" value="1"/>
</dbReference>
<dbReference type="InterPro" id="IPR023159">
    <property type="entry name" value="SO1590-like_sf"/>
</dbReference>
<gene>
    <name evidence="1" type="ORF">B7C42_04869</name>
</gene>
<evidence type="ECO:0000313" key="2">
    <source>
        <dbReference type="Proteomes" id="UP000215506"/>
    </source>
</evidence>
<reference evidence="1 2" key="1">
    <citation type="submission" date="2017-07" db="EMBL/GenBank/DDBJ databases">
        <title>First draft Genome Sequence of Nocardia cerradoensis isolated from human infection.</title>
        <authorList>
            <person name="Carrasco G."/>
        </authorList>
    </citation>
    <scope>NUCLEOTIDE SEQUENCE [LARGE SCALE GENOMIC DNA]</scope>
    <source>
        <strain evidence="1 2">CNM20130759</strain>
    </source>
</reference>
<dbReference type="AlphaFoldDB" id="A0A231H2B6"/>
<sequence>MTDQHQASTVEARFQIVDFTETVYDQPEVGPKLTRVQIRKNYSGVIEGSGVVEVLTAQGDSGAGFVASERIDGILDGRRGSFVIQHGGVMQGDTQSTYGTIVPGSGTGELVEISGQATEVQREVLTLTYSL</sequence>
<dbReference type="EMBL" id="NGAF01000011">
    <property type="protein sequence ID" value="OXR42983.1"/>
    <property type="molecule type" value="Genomic_DNA"/>
</dbReference>
<evidence type="ECO:0008006" key="3">
    <source>
        <dbReference type="Google" id="ProtNLM"/>
    </source>
</evidence>
<dbReference type="Proteomes" id="UP000215506">
    <property type="component" value="Unassembled WGS sequence"/>
</dbReference>
<accession>A0A231H2B6</accession>
<organism evidence="1 2">
    <name type="scientific">Nocardia cerradoensis</name>
    <dbReference type="NCBI Taxonomy" id="85688"/>
    <lineage>
        <taxon>Bacteria</taxon>
        <taxon>Bacillati</taxon>
        <taxon>Actinomycetota</taxon>
        <taxon>Actinomycetes</taxon>
        <taxon>Mycobacteriales</taxon>
        <taxon>Nocardiaceae</taxon>
        <taxon>Nocardia</taxon>
    </lineage>
</organism>
<keyword evidence="2" id="KW-1185">Reference proteome</keyword>
<proteinExistence type="predicted"/>
<comment type="caution">
    <text evidence="1">The sequence shown here is derived from an EMBL/GenBank/DDBJ whole genome shotgun (WGS) entry which is preliminary data.</text>
</comment>
<dbReference type="Pfam" id="PF11528">
    <property type="entry name" value="DUF3224"/>
    <property type="match status" value="1"/>
</dbReference>
<protein>
    <recommendedName>
        <fullName evidence="3">DUF3224 domain-containing protein</fullName>
    </recommendedName>
</protein>
<dbReference type="Gene3D" id="2.40.350.10">
    <property type="entry name" value="SO1590-like"/>
    <property type="match status" value="1"/>
</dbReference>
<name>A0A231H2B6_9NOCA</name>
<evidence type="ECO:0000313" key="1">
    <source>
        <dbReference type="EMBL" id="OXR42983.1"/>
    </source>
</evidence>
<dbReference type="RefSeq" id="WP_094026646.1">
    <property type="nucleotide sequence ID" value="NZ_NGAF01000011.1"/>
</dbReference>
<dbReference type="InterPro" id="IPR021607">
    <property type="entry name" value="DUF3224"/>
</dbReference>